<evidence type="ECO:0000313" key="3">
    <source>
        <dbReference type="Proteomes" id="UP000183253"/>
    </source>
</evidence>
<gene>
    <name evidence="2" type="ORF">SAMN05444145_11117</name>
</gene>
<keyword evidence="1" id="KW-0472">Membrane</keyword>
<organism evidence="2 3">
    <name type="scientific">Alistipes timonensis JC136</name>
    <dbReference type="NCBI Taxonomy" id="1033731"/>
    <lineage>
        <taxon>Bacteria</taxon>
        <taxon>Pseudomonadati</taxon>
        <taxon>Bacteroidota</taxon>
        <taxon>Bacteroidia</taxon>
        <taxon>Bacteroidales</taxon>
        <taxon>Rikenellaceae</taxon>
        <taxon>Alistipes</taxon>
    </lineage>
</organism>
<reference evidence="2 3" key="1">
    <citation type="submission" date="2016-10" db="EMBL/GenBank/DDBJ databases">
        <authorList>
            <person name="de Groot N.N."/>
        </authorList>
    </citation>
    <scope>NUCLEOTIDE SEQUENCE [LARGE SCALE GENOMIC DNA]</scope>
    <source>
        <strain evidence="2 3">DSM 25383</strain>
    </source>
</reference>
<accession>A0A1H4FKP7</accession>
<dbReference type="EMBL" id="FNRI01000011">
    <property type="protein sequence ID" value="SEA97731.1"/>
    <property type="molecule type" value="Genomic_DNA"/>
</dbReference>
<dbReference type="Pfam" id="PF24838">
    <property type="entry name" value="8xMP"/>
    <property type="match status" value="1"/>
</dbReference>
<protein>
    <submittedName>
        <fullName evidence="2">Uncharacterized protein</fullName>
    </submittedName>
</protein>
<keyword evidence="1" id="KW-0812">Transmembrane</keyword>
<feature type="transmembrane region" description="Helical" evidence="1">
    <location>
        <begin position="185"/>
        <end position="205"/>
    </location>
</feature>
<keyword evidence="3" id="KW-1185">Reference proteome</keyword>
<dbReference type="OrthoDB" id="5368706at2"/>
<dbReference type="AlphaFoldDB" id="A0A1H4FKP7"/>
<feature type="transmembrane region" description="Helical" evidence="1">
    <location>
        <begin position="67"/>
        <end position="88"/>
    </location>
</feature>
<dbReference type="Proteomes" id="UP000183253">
    <property type="component" value="Unassembled WGS sequence"/>
</dbReference>
<dbReference type="InterPro" id="IPR056918">
    <property type="entry name" value="8xMP"/>
</dbReference>
<feature type="transmembrane region" description="Helical" evidence="1">
    <location>
        <begin position="35"/>
        <end position="55"/>
    </location>
</feature>
<name>A0A1H4FKP7_9BACT</name>
<evidence type="ECO:0000256" key="1">
    <source>
        <dbReference type="SAM" id="Phobius"/>
    </source>
</evidence>
<keyword evidence="1" id="KW-1133">Transmembrane helix</keyword>
<feature type="transmembrane region" description="Helical" evidence="1">
    <location>
        <begin position="149"/>
        <end position="179"/>
    </location>
</feature>
<dbReference type="RefSeq" id="WP_010261025.1">
    <property type="nucleotide sequence ID" value="NZ_CAEG01000007.1"/>
</dbReference>
<evidence type="ECO:0000313" key="2">
    <source>
        <dbReference type="EMBL" id="SEA97731.1"/>
    </source>
</evidence>
<sequence>MLNASNSNEVSLKELREGFYKCRSFEVLNLWRRSFLLSVFQFLCFTLYGVFASRLLDAGPAAANPLVVNEIACAAALLGMSFAVIWIMMAKGSKAWYEVYERYIFEIEREETDGLKIPERYRLGALCRPWEMNSNLFSKKAGRYSPSRLNITIGTVLMTAWFVIFLLHYIASIVCYIGGTAHYCQLAILALIPVAFLVIALSALYNKWGRSRSLTETI</sequence>
<dbReference type="STRING" id="1033731.SAMN05444145_11117"/>
<proteinExistence type="predicted"/>